<dbReference type="AlphaFoldDB" id="A0A0F9UWT6"/>
<dbReference type="EMBL" id="LAZR01000519">
    <property type="protein sequence ID" value="KKN65656.1"/>
    <property type="molecule type" value="Genomic_DNA"/>
</dbReference>
<reference evidence="1" key="1">
    <citation type="journal article" date="2015" name="Nature">
        <title>Complex archaea that bridge the gap between prokaryotes and eukaryotes.</title>
        <authorList>
            <person name="Spang A."/>
            <person name="Saw J.H."/>
            <person name="Jorgensen S.L."/>
            <person name="Zaremba-Niedzwiedzka K."/>
            <person name="Martijn J."/>
            <person name="Lind A.E."/>
            <person name="van Eijk R."/>
            <person name="Schleper C."/>
            <person name="Guy L."/>
            <person name="Ettema T.J."/>
        </authorList>
    </citation>
    <scope>NUCLEOTIDE SEQUENCE</scope>
</reference>
<evidence type="ECO:0000313" key="1">
    <source>
        <dbReference type="EMBL" id="KKN65656.1"/>
    </source>
</evidence>
<sequence length="61" mass="7016">MDTEDIQPGKYLWFCPKAPLGGITYYKVISRTCDYKINKINKTTIGLKCLWDSDSDARRPS</sequence>
<gene>
    <name evidence="1" type="ORF">LCGC14_0479720</name>
</gene>
<proteinExistence type="predicted"/>
<comment type="caution">
    <text evidence="1">The sequence shown here is derived from an EMBL/GenBank/DDBJ whole genome shotgun (WGS) entry which is preliminary data.</text>
</comment>
<name>A0A0F9UWT6_9ZZZZ</name>
<organism evidence="1">
    <name type="scientific">marine sediment metagenome</name>
    <dbReference type="NCBI Taxonomy" id="412755"/>
    <lineage>
        <taxon>unclassified sequences</taxon>
        <taxon>metagenomes</taxon>
        <taxon>ecological metagenomes</taxon>
    </lineage>
</organism>
<accession>A0A0F9UWT6</accession>
<protein>
    <submittedName>
        <fullName evidence="1">Uncharacterized protein</fullName>
    </submittedName>
</protein>